<evidence type="ECO:0000313" key="2">
    <source>
        <dbReference type="Proteomes" id="UP001497382"/>
    </source>
</evidence>
<reference evidence="1 2" key="1">
    <citation type="submission" date="2024-04" db="EMBL/GenBank/DDBJ databases">
        <authorList>
            <person name="Rising A."/>
            <person name="Reimegard J."/>
            <person name="Sonavane S."/>
            <person name="Akerstrom W."/>
            <person name="Nylinder S."/>
            <person name="Hedman E."/>
            <person name="Kallberg Y."/>
        </authorList>
    </citation>
    <scope>NUCLEOTIDE SEQUENCE [LARGE SCALE GENOMIC DNA]</scope>
</reference>
<keyword evidence="2" id="KW-1185">Reference proteome</keyword>
<organism evidence="1 2">
    <name type="scientific">Larinioides sclopetarius</name>
    <dbReference type="NCBI Taxonomy" id="280406"/>
    <lineage>
        <taxon>Eukaryota</taxon>
        <taxon>Metazoa</taxon>
        <taxon>Ecdysozoa</taxon>
        <taxon>Arthropoda</taxon>
        <taxon>Chelicerata</taxon>
        <taxon>Arachnida</taxon>
        <taxon>Araneae</taxon>
        <taxon>Araneomorphae</taxon>
        <taxon>Entelegynae</taxon>
        <taxon>Araneoidea</taxon>
        <taxon>Araneidae</taxon>
        <taxon>Larinioides</taxon>
    </lineage>
</organism>
<sequence>MWIKEQLFFPTYSDRILYLIVVVLCMDDKNFVDAMDPGIKHKAGFALVPKINSFAPLQRRWNLLYRSSCGCGYSCNRSYYNCCNGCSYIPLPPPPCYSCG</sequence>
<accession>A0AAV1Z0R8</accession>
<proteinExistence type="predicted"/>
<dbReference type="Proteomes" id="UP001497382">
    <property type="component" value="Unassembled WGS sequence"/>
</dbReference>
<dbReference type="EMBL" id="CAXIEN010000015">
    <property type="protein sequence ID" value="CAL1264960.1"/>
    <property type="molecule type" value="Genomic_DNA"/>
</dbReference>
<dbReference type="AlphaFoldDB" id="A0AAV1Z0R8"/>
<evidence type="ECO:0000313" key="1">
    <source>
        <dbReference type="EMBL" id="CAL1264960.1"/>
    </source>
</evidence>
<comment type="caution">
    <text evidence="1">The sequence shown here is derived from an EMBL/GenBank/DDBJ whole genome shotgun (WGS) entry which is preliminary data.</text>
</comment>
<feature type="non-terminal residue" evidence="1">
    <location>
        <position position="100"/>
    </location>
</feature>
<protein>
    <submittedName>
        <fullName evidence="1">Uncharacterized protein</fullName>
    </submittedName>
</protein>
<name>A0AAV1Z0R8_9ARAC</name>
<gene>
    <name evidence="1" type="ORF">LARSCL_LOCUS2253</name>
</gene>